<dbReference type="SUPFAM" id="SSF103473">
    <property type="entry name" value="MFS general substrate transporter"/>
    <property type="match status" value="1"/>
</dbReference>
<evidence type="ECO:0000259" key="7">
    <source>
        <dbReference type="PROSITE" id="PS50850"/>
    </source>
</evidence>
<comment type="caution">
    <text evidence="8">The sequence shown here is derived from an EMBL/GenBank/DDBJ whole genome shotgun (WGS) entry which is preliminary data.</text>
</comment>
<sequence>MKPLLRNREFCAVAVTELLSVFGDQLARVALALLVFGRTGSAGLSGLTYALTYLPTVAGGILLSSMADRRPRREVLVVIDGIRAAVVLAMAVPGAPLPLLCGLVATSALLSGPYQAARLALLRDILPQRQYGAGMALRQSLNQGATLAGFCSGGFLATAVAPATCLIIDGITFAVSALVVLLFVRRRPPAAQPGESTAVTSTFRLIWQSSALRAILLLTFSALFLIAPEALAVALTAELGLSPRWVGLFLASAGLFAVVVLWLFAKYVAAAHYPKAFPVACVTPGLPLLAVAALENPYMIMLVFGLSGAAWAVLIVISVSTFAELLPADQRARGMGIAASTNLTAHGLGAALAGLVADATGVAAAISLLGLASILFAVLPVVLWGRARSDITPPSGGPARPESARQLHERVPQVRADGMRRAYSIRHSAPEPLWSDNVDCGGGLAVARSATARSPRARRR</sequence>
<evidence type="ECO:0000256" key="5">
    <source>
        <dbReference type="ARBA" id="ARBA00023136"/>
    </source>
</evidence>
<feature type="transmembrane region" description="Helical" evidence="6">
    <location>
        <begin position="276"/>
        <end position="294"/>
    </location>
</feature>
<dbReference type="PROSITE" id="PS50850">
    <property type="entry name" value="MFS"/>
    <property type="match status" value="1"/>
</dbReference>
<feature type="transmembrane region" description="Helical" evidence="6">
    <location>
        <begin position="362"/>
        <end position="384"/>
    </location>
</feature>
<dbReference type="CDD" id="cd06173">
    <property type="entry name" value="MFS_MefA_like"/>
    <property type="match status" value="1"/>
</dbReference>
<dbReference type="InterPro" id="IPR011701">
    <property type="entry name" value="MFS"/>
</dbReference>
<keyword evidence="4 6" id="KW-1133">Transmembrane helix</keyword>
<reference evidence="8 9" key="1">
    <citation type="submission" date="2021-01" db="EMBL/GenBank/DDBJ databases">
        <title>Whole genome shotgun sequence of Plantactinospora mayteni NBRC 109088.</title>
        <authorList>
            <person name="Komaki H."/>
            <person name="Tamura T."/>
        </authorList>
    </citation>
    <scope>NUCLEOTIDE SEQUENCE [LARGE SCALE GENOMIC DNA]</scope>
    <source>
        <strain evidence="8 9">NBRC 109088</strain>
    </source>
</reference>
<dbReference type="PANTHER" id="PTHR23513:SF11">
    <property type="entry name" value="STAPHYLOFERRIN A TRANSPORTER"/>
    <property type="match status" value="1"/>
</dbReference>
<comment type="subcellular location">
    <subcellularLocation>
        <location evidence="1">Cell membrane</location>
        <topology evidence="1">Multi-pass membrane protein</topology>
    </subcellularLocation>
</comment>
<accession>A0ABQ4F051</accession>
<feature type="transmembrane region" description="Helical" evidence="6">
    <location>
        <begin position="42"/>
        <end position="63"/>
    </location>
</feature>
<evidence type="ECO:0000256" key="3">
    <source>
        <dbReference type="ARBA" id="ARBA00022692"/>
    </source>
</evidence>
<dbReference type="InterPro" id="IPR020846">
    <property type="entry name" value="MFS_dom"/>
</dbReference>
<dbReference type="Pfam" id="PF07690">
    <property type="entry name" value="MFS_1"/>
    <property type="match status" value="1"/>
</dbReference>
<evidence type="ECO:0000256" key="4">
    <source>
        <dbReference type="ARBA" id="ARBA00022989"/>
    </source>
</evidence>
<protein>
    <submittedName>
        <fullName evidence="8">MFS transporter</fullName>
    </submittedName>
</protein>
<dbReference type="PANTHER" id="PTHR23513">
    <property type="entry name" value="INTEGRAL MEMBRANE EFFLUX PROTEIN-RELATED"/>
    <property type="match status" value="1"/>
</dbReference>
<dbReference type="Gene3D" id="1.20.1250.20">
    <property type="entry name" value="MFS general substrate transporter like domains"/>
    <property type="match status" value="1"/>
</dbReference>
<feature type="transmembrane region" description="Helical" evidence="6">
    <location>
        <begin position="205"/>
        <end position="226"/>
    </location>
</feature>
<keyword evidence="9" id="KW-1185">Reference proteome</keyword>
<keyword evidence="5 6" id="KW-0472">Membrane</keyword>
<evidence type="ECO:0000313" key="9">
    <source>
        <dbReference type="Proteomes" id="UP000621500"/>
    </source>
</evidence>
<gene>
    <name evidence="8" type="ORF">Pma05_68300</name>
</gene>
<keyword evidence="2" id="KW-1003">Cell membrane</keyword>
<proteinExistence type="predicted"/>
<evidence type="ECO:0000256" key="1">
    <source>
        <dbReference type="ARBA" id="ARBA00004651"/>
    </source>
</evidence>
<evidence type="ECO:0000313" key="8">
    <source>
        <dbReference type="EMBL" id="GIH00258.1"/>
    </source>
</evidence>
<evidence type="ECO:0000256" key="6">
    <source>
        <dbReference type="SAM" id="Phobius"/>
    </source>
</evidence>
<dbReference type="EMBL" id="BONX01000052">
    <property type="protein sequence ID" value="GIH00258.1"/>
    <property type="molecule type" value="Genomic_DNA"/>
</dbReference>
<feature type="transmembrane region" description="Helical" evidence="6">
    <location>
        <begin position="166"/>
        <end position="184"/>
    </location>
</feature>
<keyword evidence="3 6" id="KW-0812">Transmembrane</keyword>
<dbReference type="InterPro" id="IPR036259">
    <property type="entry name" value="MFS_trans_sf"/>
</dbReference>
<feature type="transmembrane region" description="Helical" evidence="6">
    <location>
        <begin position="335"/>
        <end position="356"/>
    </location>
</feature>
<feature type="transmembrane region" description="Helical" evidence="6">
    <location>
        <begin position="300"/>
        <end position="323"/>
    </location>
</feature>
<dbReference type="Proteomes" id="UP000621500">
    <property type="component" value="Unassembled WGS sequence"/>
</dbReference>
<feature type="transmembrane region" description="Helical" evidence="6">
    <location>
        <begin position="246"/>
        <end position="264"/>
    </location>
</feature>
<name>A0ABQ4F051_9ACTN</name>
<organism evidence="8 9">
    <name type="scientific">Plantactinospora mayteni</name>
    <dbReference type="NCBI Taxonomy" id="566021"/>
    <lineage>
        <taxon>Bacteria</taxon>
        <taxon>Bacillati</taxon>
        <taxon>Actinomycetota</taxon>
        <taxon>Actinomycetes</taxon>
        <taxon>Micromonosporales</taxon>
        <taxon>Micromonosporaceae</taxon>
        <taxon>Plantactinospora</taxon>
    </lineage>
</organism>
<evidence type="ECO:0000256" key="2">
    <source>
        <dbReference type="ARBA" id="ARBA00022475"/>
    </source>
</evidence>
<dbReference type="RefSeq" id="WP_275414794.1">
    <property type="nucleotide sequence ID" value="NZ_BAAAZQ010000022.1"/>
</dbReference>
<feature type="domain" description="Major facilitator superfamily (MFS) profile" evidence="7">
    <location>
        <begin position="1"/>
        <end position="388"/>
    </location>
</feature>